<keyword evidence="4" id="KW-1185">Reference proteome</keyword>
<sequence length="646" mass="69628">MDQTGVAMKLWGWALACVLAAGTAQAQEQPTQSVQQIFDAAAAATGKGDHAAAAAMLATLEQRVKNPRSLAIVRLRRGMALSELRRWKEARPLLEQALAALPMDDRSLDIDRGQALRTLGRLELHDLDYEAAFDYYDRSLAVAIDPSERIASLLGKAQAGTFIDANRALADADAAAALIEQSAKGDKSVAGYAASMRGQPLLNLGRFAEAEQAFARTVAAEGGLSRKVNYDDLVARSNASIAALLAGHRDKAQQYLLYTGAGRMEKQDFGLGADMALPICGEDGIKPDDMAVVEFGIADDGTVSYARPIYGSRPGAMPLTFARAVQNWTWRPEEVAQIPWLFRLVTRLELRCSTSEGGPSLADGARAAFRDWVESRGVQPYLADAGSEAQRRAMLVAELERRRAGATNPLAQAMLLSDLLENPLVTGATAEAYKAQLRSLLDAAGAPAPVRLWADWLSRRTGSDELDASAYAADPAAYARAQLLNYDRPQSRRRRRDPAILDGIIADSRLAQDDPLRVAALMRRASVRAAAKDFAGARADYQATGLTEQQCSIVDAQPMLRGVNVSSNDYPTDMVRLGIEGWTRVQHDVSADGKVLNARVIAAYPPIVFSPNGVALMSRAKYEQTYRPDGAMGCGGSVGTIHFVNP</sequence>
<evidence type="ECO:0000313" key="4">
    <source>
        <dbReference type="Proteomes" id="UP001198830"/>
    </source>
</evidence>
<name>A0ABS8H2I8_9SPHN</name>
<evidence type="ECO:0000313" key="3">
    <source>
        <dbReference type="EMBL" id="MCC4232741.1"/>
    </source>
</evidence>
<gene>
    <name evidence="3" type="ORF">LL253_08550</name>
</gene>
<protein>
    <recommendedName>
        <fullName evidence="2">TonB C-terminal domain-containing protein</fullName>
    </recommendedName>
</protein>
<feature type="domain" description="TonB C-terminal" evidence="2">
    <location>
        <begin position="555"/>
        <end position="646"/>
    </location>
</feature>
<dbReference type="Gene3D" id="3.30.2420.10">
    <property type="entry name" value="TonB"/>
    <property type="match status" value="1"/>
</dbReference>
<dbReference type="InterPro" id="IPR037682">
    <property type="entry name" value="TonB_C"/>
</dbReference>
<dbReference type="SUPFAM" id="SSF48452">
    <property type="entry name" value="TPR-like"/>
    <property type="match status" value="1"/>
</dbReference>
<dbReference type="Proteomes" id="UP001198830">
    <property type="component" value="Unassembled WGS sequence"/>
</dbReference>
<dbReference type="InterPro" id="IPR019734">
    <property type="entry name" value="TPR_rpt"/>
</dbReference>
<dbReference type="PROSITE" id="PS52015">
    <property type="entry name" value="TONB_CTD"/>
    <property type="match status" value="1"/>
</dbReference>
<accession>A0ABS8H2I8</accession>
<keyword evidence="1" id="KW-0732">Signal</keyword>
<reference evidence="3 4" key="1">
    <citation type="submission" date="2021-10" db="EMBL/GenBank/DDBJ databases">
        <title>The diversity and Nitrogen Metabolism of Culturable Nitrate-Utilizing Bacteria Within the Oxygen Minimum Zone of the Changjiang (Yangtze River)Estuary.</title>
        <authorList>
            <person name="Zhang D."/>
            <person name="Zheng J."/>
            <person name="Liu S."/>
            <person name="He W."/>
        </authorList>
    </citation>
    <scope>NUCLEOTIDE SEQUENCE [LARGE SCALE GENOMIC DNA]</scope>
    <source>
        <strain evidence="3 4">FXH275-2</strain>
    </source>
</reference>
<dbReference type="SMART" id="SM00028">
    <property type="entry name" value="TPR"/>
    <property type="match status" value="3"/>
</dbReference>
<evidence type="ECO:0000256" key="1">
    <source>
        <dbReference type="SAM" id="SignalP"/>
    </source>
</evidence>
<proteinExistence type="predicted"/>
<feature type="chain" id="PRO_5047095506" description="TonB C-terminal domain-containing protein" evidence="1">
    <location>
        <begin position="27"/>
        <end position="646"/>
    </location>
</feature>
<dbReference type="EMBL" id="JAJGNP010000005">
    <property type="protein sequence ID" value="MCC4232741.1"/>
    <property type="molecule type" value="Genomic_DNA"/>
</dbReference>
<evidence type="ECO:0000259" key="2">
    <source>
        <dbReference type="PROSITE" id="PS52015"/>
    </source>
</evidence>
<dbReference type="SUPFAM" id="SSF74653">
    <property type="entry name" value="TolA/TonB C-terminal domain"/>
    <property type="match status" value="1"/>
</dbReference>
<comment type="caution">
    <text evidence="3">The sequence shown here is derived from an EMBL/GenBank/DDBJ whole genome shotgun (WGS) entry which is preliminary data.</text>
</comment>
<feature type="signal peptide" evidence="1">
    <location>
        <begin position="1"/>
        <end position="26"/>
    </location>
</feature>
<organism evidence="3 4">
    <name type="scientific">Sphingobium soli</name>
    <dbReference type="NCBI Taxonomy" id="1591116"/>
    <lineage>
        <taxon>Bacteria</taxon>
        <taxon>Pseudomonadati</taxon>
        <taxon>Pseudomonadota</taxon>
        <taxon>Alphaproteobacteria</taxon>
        <taxon>Sphingomonadales</taxon>
        <taxon>Sphingomonadaceae</taxon>
        <taxon>Sphingobium</taxon>
    </lineage>
</organism>
<dbReference type="RefSeq" id="WP_228226914.1">
    <property type="nucleotide sequence ID" value="NZ_JAJGNP010000005.1"/>
</dbReference>
<dbReference type="Gene3D" id="1.25.40.10">
    <property type="entry name" value="Tetratricopeptide repeat domain"/>
    <property type="match status" value="1"/>
</dbReference>
<dbReference type="InterPro" id="IPR011990">
    <property type="entry name" value="TPR-like_helical_dom_sf"/>
</dbReference>